<protein>
    <submittedName>
        <fullName evidence="1">Uncharacterized protein</fullName>
    </submittedName>
</protein>
<dbReference type="Gramene" id="OBART01G42640.1">
    <property type="protein sequence ID" value="OBART01G42640.1"/>
    <property type="gene ID" value="OBART01G42640"/>
</dbReference>
<accession>A0A0D3EY64</accession>
<dbReference type="EnsemblPlants" id="OBART01G42640.1">
    <property type="protein sequence ID" value="OBART01G42640.1"/>
    <property type="gene ID" value="OBART01G42640"/>
</dbReference>
<dbReference type="AlphaFoldDB" id="A0A0D3EY64"/>
<name>A0A0D3EY64_9ORYZ</name>
<keyword evidence="2" id="KW-1185">Reference proteome</keyword>
<reference evidence="1" key="1">
    <citation type="journal article" date="2009" name="Rice">
        <title>De Novo Next Generation Sequencing of Plant Genomes.</title>
        <authorList>
            <person name="Rounsley S."/>
            <person name="Marri P.R."/>
            <person name="Yu Y."/>
            <person name="He R."/>
            <person name="Sisneros N."/>
            <person name="Goicoechea J.L."/>
            <person name="Lee S.J."/>
            <person name="Angelova A."/>
            <person name="Kudrna D."/>
            <person name="Luo M."/>
            <person name="Affourtit J."/>
            <person name="Desany B."/>
            <person name="Knight J."/>
            <person name="Niazi F."/>
            <person name="Egholm M."/>
            <person name="Wing R.A."/>
        </authorList>
    </citation>
    <scope>NUCLEOTIDE SEQUENCE [LARGE SCALE GENOMIC DNA]</scope>
    <source>
        <strain evidence="1">cv. IRGC 105608</strain>
    </source>
</reference>
<dbReference type="Proteomes" id="UP000026960">
    <property type="component" value="Chromosome 1"/>
</dbReference>
<evidence type="ECO:0000313" key="1">
    <source>
        <dbReference type="EnsemblPlants" id="OBART01G42640.1"/>
    </source>
</evidence>
<proteinExistence type="predicted"/>
<sequence>MAPNAPKYSSAQCHHEVGGLLVYTFLQGDDPYKRKYENDIHTTLLSGYRVLIAEESALLDYEILILDDINVSTYYRRIGGQ</sequence>
<evidence type="ECO:0000313" key="2">
    <source>
        <dbReference type="Proteomes" id="UP000026960"/>
    </source>
</evidence>
<organism evidence="1">
    <name type="scientific">Oryza barthii</name>
    <dbReference type="NCBI Taxonomy" id="65489"/>
    <lineage>
        <taxon>Eukaryota</taxon>
        <taxon>Viridiplantae</taxon>
        <taxon>Streptophyta</taxon>
        <taxon>Embryophyta</taxon>
        <taxon>Tracheophyta</taxon>
        <taxon>Spermatophyta</taxon>
        <taxon>Magnoliopsida</taxon>
        <taxon>Liliopsida</taxon>
        <taxon>Poales</taxon>
        <taxon>Poaceae</taxon>
        <taxon>BOP clade</taxon>
        <taxon>Oryzoideae</taxon>
        <taxon>Oryzeae</taxon>
        <taxon>Oryzinae</taxon>
        <taxon>Oryza</taxon>
    </lineage>
</organism>
<dbReference type="PaxDb" id="65489-OBART01G42640.1"/>
<reference evidence="1" key="2">
    <citation type="submission" date="2015-03" db="UniProtKB">
        <authorList>
            <consortium name="EnsemblPlants"/>
        </authorList>
    </citation>
    <scope>IDENTIFICATION</scope>
</reference>
<dbReference type="HOGENOM" id="CLU_2577924_0_0_1"/>